<proteinExistence type="predicted"/>
<sequence>MVTIWIREADFGKFQRGLEVDCSLLKHGWFEVKMEVPLMNVRGVGEIRKVKFR</sequence>
<accession>A0ABW4JKQ2</accession>
<organism evidence="1 2">
    <name type="scientific">Alicyclobacillus fodiniaquatilis</name>
    <dbReference type="NCBI Taxonomy" id="1661150"/>
    <lineage>
        <taxon>Bacteria</taxon>
        <taxon>Bacillati</taxon>
        <taxon>Bacillota</taxon>
        <taxon>Bacilli</taxon>
        <taxon>Bacillales</taxon>
        <taxon>Alicyclobacillaceae</taxon>
        <taxon>Alicyclobacillus</taxon>
    </lineage>
</organism>
<gene>
    <name evidence="1" type="ORF">ACFSB2_13205</name>
</gene>
<evidence type="ECO:0000313" key="2">
    <source>
        <dbReference type="Proteomes" id="UP001597079"/>
    </source>
</evidence>
<reference evidence="2" key="1">
    <citation type="journal article" date="2019" name="Int. J. Syst. Evol. Microbiol.">
        <title>The Global Catalogue of Microorganisms (GCM) 10K type strain sequencing project: providing services to taxonomists for standard genome sequencing and annotation.</title>
        <authorList>
            <consortium name="The Broad Institute Genomics Platform"/>
            <consortium name="The Broad Institute Genome Sequencing Center for Infectious Disease"/>
            <person name="Wu L."/>
            <person name="Ma J."/>
        </authorList>
    </citation>
    <scope>NUCLEOTIDE SEQUENCE [LARGE SCALE GENOMIC DNA]</scope>
    <source>
        <strain evidence="2">CGMCC 1.12286</strain>
    </source>
</reference>
<evidence type="ECO:0000313" key="1">
    <source>
        <dbReference type="EMBL" id="MFD1675652.1"/>
    </source>
</evidence>
<comment type="caution">
    <text evidence="1">The sequence shown here is derived from an EMBL/GenBank/DDBJ whole genome shotgun (WGS) entry which is preliminary data.</text>
</comment>
<keyword evidence="2" id="KW-1185">Reference proteome</keyword>
<protein>
    <submittedName>
        <fullName evidence="1">Uncharacterized protein</fullName>
    </submittedName>
</protein>
<dbReference type="Proteomes" id="UP001597079">
    <property type="component" value="Unassembled WGS sequence"/>
</dbReference>
<name>A0ABW4JKQ2_9BACL</name>
<dbReference type="EMBL" id="JBHUCX010000033">
    <property type="protein sequence ID" value="MFD1675652.1"/>
    <property type="molecule type" value="Genomic_DNA"/>
</dbReference>
<dbReference type="RefSeq" id="WP_377943538.1">
    <property type="nucleotide sequence ID" value="NZ_JBHUCX010000033.1"/>
</dbReference>